<feature type="compositionally biased region" description="Basic and acidic residues" evidence="2">
    <location>
        <begin position="410"/>
        <end position="451"/>
    </location>
</feature>
<gene>
    <name evidence="4" type="ORF">AB205_0043510</name>
</gene>
<dbReference type="EMBL" id="KV951978">
    <property type="protein sequence ID" value="PIO25189.1"/>
    <property type="molecule type" value="Genomic_DNA"/>
</dbReference>
<dbReference type="PANTHER" id="PTHR14819">
    <property type="entry name" value="GTP-BINDING"/>
    <property type="match status" value="1"/>
</dbReference>
<feature type="compositionally biased region" description="Polar residues" evidence="2">
    <location>
        <begin position="379"/>
        <end position="390"/>
    </location>
</feature>
<dbReference type="GO" id="GO:0005525">
    <property type="term" value="F:GTP binding"/>
    <property type="evidence" value="ECO:0007669"/>
    <property type="project" value="InterPro"/>
</dbReference>
<evidence type="ECO:0000313" key="4">
    <source>
        <dbReference type="EMBL" id="PIO25189.1"/>
    </source>
</evidence>
<dbReference type="Gene3D" id="3.40.50.300">
    <property type="entry name" value="P-loop containing nucleotide triphosphate hydrolases"/>
    <property type="match status" value="1"/>
</dbReference>
<feature type="compositionally biased region" description="Basic and acidic residues" evidence="2">
    <location>
        <begin position="337"/>
        <end position="354"/>
    </location>
</feature>
<dbReference type="InterPro" id="IPR057365">
    <property type="entry name" value="URGCP"/>
</dbReference>
<comment type="similarity">
    <text evidence="1">Belongs to the TRAFAC class dynamin-like GTPase superfamily. Very large inducible GTPase (VLIG) family.</text>
</comment>
<proteinExistence type="inferred from homology"/>
<dbReference type="Pfam" id="PF25496">
    <property type="entry name" value="URGCP"/>
    <property type="match status" value="1"/>
</dbReference>
<dbReference type="PROSITE" id="PS51717">
    <property type="entry name" value="G_VLIG"/>
    <property type="match status" value="1"/>
</dbReference>
<sequence>MPINPFPTGARRCTLAEWHGWASGLTVVELTDEDEEVNNKEEKSINQKIKVIDKEEEIVNQEEEINNEEEEVIIQKEKVSKKEENNNQEEKVNKKEEEINSQEKVNNKEEEIINQEKRVDNKEEDIINQEKEVVIKAEMNIYQDNFVNNKENEIMKEEELNNKEKESTVQEEELHNKNHEDINKDEGNVNLEENIFSYEKENSQENLSHERETNYEEKINHEEEIATQGEKEITQQNIIVKEESISQEVEKFTNKGNANQETENLKQENINQEKEIIYKEEGINECNAEPSNLNQESIFPEQEKINHEQLTIIHETEKQLGQQNINQEEEKIIQEEENISHEEDIDNQKEESISKHNISQEDDLSDEVDNIIQENIKNKTQSLSQENGNFNKDHTSQEDESTSIQNGNANKEDAKPEEANPQEKEDTAQEKENINEEERTIQENESSRLETENVNEGENTRQEEENVSKETLNQEEENINQEKVEQIIEEKVDTLKEEIIENMQNAVIPASESISKDFFDHHEENNLNISGSSDLEEYFWGSKIKHFDDKLRELNLVKFRTSKLSLMQVLKIGQESLKNTVPQKTEDLPWQFLQSLMALNSTTRNTRLNQSMYTRQNTMQDEDMNFMEDVDMSTSIHPLDVLCLLLNSSDSFLQQEIVTKMSMCQFALPFLLPAGEGFHITFMLWAMREIVKRWRPQSLAHIKGCKEDNLVNIPMPVFSFARLGTCNLSKSRILNHILSPVQQHHDIFVHQNMEGANIAREVSDGLVEISWFFPGGSELLDLFPEPVAVTNLRGDLESNWTQFNFLTKVSSAVFIFIETMDDQSYSILSNIEESNTNYFIILAPSSRCISIETQNHIKMLYPILKINRKNVLVKNNSINDAELVKKLQQIISDLIKSSPYYTLEEMSHIAADLGICIDEGSEEQQNTRTLALEITKNVKDVVQYKNETMVLQGEYWKQLARIEKEMCRMKGLGNEKAEDYRAKLIKKCAGLRRKQSECSMPDGILTFIAALNNLPRIEKHYFLKWMKLYLDSVTRNHLSALQAEYKEQYFKCNPNVERLKELDQIMMNSSLGVEHFIREIGQFYEAEHFLTNGCTSNQELHKLPSIAADLLLDGFPLELIDGDASNIPMQWITDVLTELDTKTGGQCRIKVITVLGVQSTGKSTLLNTMFGLQFPVASGRCTRGAFMTLLKVKKNLVDDLGCELILVIDTEGLKAPELASVEDSYEHDNELATFVVGLSDITIINMAMENTTEIKDILQIVVHAFLRMKEIGKKPNCQFVHQNVSDVSAHDKNMRDRQKLLEQLDEMTKVASRMEEKSNMARFSDVMDYDIEKHSWYIPGFWHGVPPMASVNTGYSEKVFELKRQLFETMKRQLESRSPQSISDFIKWIKSLWNAVKYEKFIFSFRNSLVAEAYNQLSIKYSELEWNFRKRMHTWINEAENEIFNQPTSELETEIWAGIKEDMYQVLQEEEKVMLEALEEYFESGNKYVHLVERYREDFFRSATTLKNEVEDNLTVKCEEAIRIQKGKHEIQFVQNSYLRIIEEKATSLLDNCKNAKHQLSNEELKSEFEVMWNKTISVLQFSSLKKHNVSQEMIDQLRKDMRHKAGYINEKLNEVKNLDDCGQNGLDLDKKYTQSSWYENMPEVKNEEYWNKVSSLVTSLKEQCNQYVTEQVNTMKDYDQTYCQELLNFVNERLNEEEVRSLHLTPLFELDLKLLLLGQAAPVFQKKHNIFFQENNMKSYFDKIKPQYFSTFKNVYQEKDESKVRAQKFCEVCLKPALTDYVYKHLGGEIVNDVLTSRDSIRYSSRTFFQYTLLKELLEDHDFTRYIKYNNQYEIFVKNWIVKFIINKYKDSTSLETLKSNILGCITKKVRQTLKDPRVRETPNVSQCLKTFCAILKKDLVIVQNEMKVITFQNNASPVQFLVDIEEFLESVEKEIITESKHFTIEYVLNKRTFKPQDILFMKVFGCGKQCPFCKAPCEAGAANHKEHFASVHRPQGLGTYRCTESKALSHSICTTDVVGNTTFINSDTDWKPCLYKEYRKIYPDWTIQPDATIGASNYWKYVFKEFIKQFSDYYNGIPARLPEDWYQITKEQALENLKESFNMY</sequence>
<keyword evidence="5" id="KW-1185">Reference proteome</keyword>
<feature type="region of interest" description="Disordered" evidence="2">
    <location>
        <begin position="379"/>
        <end position="478"/>
    </location>
</feature>
<dbReference type="PANTHER" id="PTHR14819:SF18">
    <property type="entry name" value="INTERFERON-INDUCED VERY LARGE GTPASE 1"/>
    <property type="match status" value="1"/>
</dbReference>
<organism evidence="4 5">
    <name type="scientific">Aquarana catesbeiana</name>
    <name type="common">American bullfrog</name>
    <name type="synonym">Rana catesbeiana</name>
    <dbReference type="NCBI Taxonomy" id="8400"/>
    <lineage>
        <taxon>Eukaryota</taxon>
        <taxon>Metazoa</taxon>
        <taxon>Chordata</taxon>
        <taxon>Craniata</taxon>
        <taxon>Vertebrata</taxon>
        <taxon>Euteleostomi</taxon>
        <taxon>Amphibia</taxon>
        <taxon>Batrachia</taxon>
        <taxon>Anura</taxon>
        <taxon>Neobatrachia</taxon>
        <taxon>Ranoidea</taxon>
        <taxon>Ranidae</taxon>
        <taxon>Aquarana</taxon>
    </lineage>
</organism>
<accession>A0A2G9RBF7</accession>
<dbReference type="OrthoDB" id="1597724at2759"/>
<dbReference type="Proteomes" id="UP000228934">
    <property type="component" value="Unassembled WGS sequence"/>
</dbReference>
<feature type="domain" description="VLIG-type G" evidence="3">
    <location>
        <begin position="1146"/>
        <end position="1390"/>
    </location>
</feature>
<protein>
    <recommendedName>
        <fullName evidence="3">VLIG-type G domain-containing protein</fullName>
    </recommendedName>
</protein>
<feature type="compositionally biased region" description="Basic and acidic residues" evidence="2">
    <location>
        <begin position="76"/>
        <end position="98"/>
    </location>
</feature>
<evidence type="ECO:0000256" key="1">
    <source>
        <dbReference type="ARBA" id="ARBA00006828"/>
    </source>
</evidence>
<name>A0A2G9RBF7_AQUCT</name>
<evidence type="ECO:0000259" key="3">
    <source>
        <dbReference type="PROSITE" id="PS51717"/>
    </source>
</evidence>
<feature type="compositionally biased region" description="Basic and acidic residues" evidence="2">
    <location>
        <begin position="458"/>
        <end position="468"/>
    </location>
</feature>
<dbReference type="Pfam" id="PF25974">
    <property type="entry name" value="URGCP_9th"/>
    <property type="match status" value="1"/>
</dbReference>
<dbReference type="InterPro" id="IPR027417">
    <property type="entry name" value="P-loop_NTPase"/>
</dbReference>
<reference evidence="5" key="1">
    <citation type="journal article" date="2017" name="Nat. Commun.">
        <title>The North American bullfrog draft genome provides insight into hormonal regulation of long noncoding RNA.</title>
        <authorList>
            <person name="Hammond S.A."/>
            <person name="Warren R.L."/>
            <person name="Vandervalk B.P."/>
            <person name="Kucuk E."/>
            <person name="Khan H."/>
            <person name="Gibb E.A."/>
            <person name="Pandoh P."/>
            <person name="Kirk H."/>
            <person name="Zhao Y."/>
            <person name="Jones M."/>
            <person name="Mungall A.J."/>
            <person name="Coope R."/>
            <person name="Pleasance S."/>
            <person name="Moore R.A."/>
            <person name="Holt R.A."/>
            <person name="Round J.M."/>
            <person name="Ohora S."/>
            <person name="Walle B.V."/>
            <person name="Veldhoen N."/>
            <person name="Helbing C.C."/>
            <person name="Birol I."/>
        </authorList>
    </citation>
    <scope>NUCLEOTIDE SEQUENCE [LARGE SCALE GENOMIC DNA]</scope>
</reference>
<dbReference type="InterPro" id="IPR058641">
    <property type="entry name" value="GVIN1_dom"/>
</dbReference>
<dbReference type="InterPro" id="IPR030383">
    <property type="entry name" value="G_VLIG_dom"/>
</dbReference>
<dbReference type="Pfam" id="PF25683">
    <property type="entry name" value="URGCP_GTPase"/>
    <property type="match status" value="1"/>
</dbReference>
<feature type="region of interest" description="Disordered" evidence="2">
    <location>
        <begin position="76"/>
        <end position="103"/>
    </location>
</feature>
<dbReference type="InterPro" id="IPR052986">
    <property type="entry name" value="VLIG_GTPase"/>
</dbReference>
<evidence type="ECO:0000256" key="2">
    <source>
        <dbReference type="SAM" id="MobiDB-lite"/>
    </source>
</evidence>
<dbReference type="SUPFAM" id="SSF52540">
    <property type="entry name" value="P-loop containing nucleoside triphosphate hydrolases"/>
    <property type="match status" value="1"/>
</dbReference>
<feature type="region of interest" description="Disordered" evidence="2">
    <location>
        <begin position="337"/>
        <end position="366"/>
    </location>
</feature>
<evidence type="ECO:0000313" key="5">
    <source>
        <dbReference type="Proteomes" id="UP000228934"/>
    </source>
</evidence>